<sequence length="57" mass="6352">TEEQSIATELVNDVFPISDESLPSMEEIEEKSIVDESIAVRNLTVEEVMPMSEILKG</sequence>
<feature type="non-terminal residue" evidence="1">
    <location>
        <position position="1"/>
    </location>
</feature>
<evidence type="ECO:0000313" key="2">
    <source>
        <dbReference type="Proteomes" id="UP000265520"/>
    </source>
</evidence>
<proteinExistence type="predicted"/>
<accession>A0A392UR83</accession>
<dbReference type="EMBL" id="LXQA010952857">
    <property type="protein sequence ID" value="MCI78538.1"/>
    <property type="molecule type" value="Genomic_DNA"/>
</dbReference>
<protein>
    <submittedName>
        <fullName evidence="1">Uncharacterized protein</fullName>
    </submittedName>
</protein>
<keyword evidence="2" id="KW-1185">Reference proteome</keyword>
<gene>
    <name evidence="1" type="ORF">A2U01_0099808</name>
</gene>
<name>A0A392UR83_9FABA</name>
<dbReference type="Proteomes" id="UP000265520">
    <property type="component" value="Unassembled WGS sequence"/>
</dbReference>
<reference evidence="1 2" key="1">
    <citation type="journal article" date="2018" name="Front. Plant Sci.">
        <title>Red Clover (Trifolium pratense) and Zigzag Clover (T. medium) - A Picture of Genomic Similarities and Differences.</title>
        <authorList>
            <person name="Dluhosova J."/>
            <person name="Istvanek J."/>
            <person name="Nedelnik J."/>
            <person name="Repkova J."/>
        </authorList>
    </citation>
    <scope>NUCLEOTIDE SEQUENCE [LARGE SCALE GENOMIC DNA]</scope>
    <source>
        <strain evidence="2">cv. 10/8</strain>
        <tissue evidence="1">Leaf</tissue>
    </source>
</reference>
<dbReference type="AlphaFoldDB" id="A0A392UR83"/>
<comment type="caution">
    <text evidence="1">The sequence shown here is derived from an EMBL/GenBank/DDBJ whole genome shotgun (WGS) entry which is preliminary data.</text>
</comment>
<organism evidence="1 2">
    <name type="scientific">Trifolium medium</name>
    <dbReference type="NCBI Taxonomy" id="97028"/>
    <lineage>
        <taxon>Eukaryota</taxon>
        <taxon>Viridiplantae</taxon>
        <taxon>Streptophyta</taxon>
        <taxon>Embryophyta</taxon>
        <taxon>Tracheophyta</taxon>
        <taxon>Spermatophyta</taxon>
        <taxon>Magnoliopsida</taxon>
        <taxon>eudicotyledons</taxon>
        <taxon>Gunneridae</taxon>
        <taxon>Pentapetalae</taxon>
        <taxon>rosids</taxon>
        <taxon>fabids</taxon>
        <taxon>Fabales</taxon>
        <taxon>Fabaceae</taxon>
        <taxon>Papilionoideae</taxon>
        <taxon>50 kb inversion clade</taxon>
        <taxon>NPAAA clade</taxon>
        <taxon>Hologalegina</taxon>
        <taxon>IRL clade</taxon>
        <taxon>Trifolieae</taxon>
        <taxon>Trifolium</taxon>
    </lineage>
</organism>
<evidence type="ECO:0000313" key="1">
    <source>
        <dbReference type="EMBL" id="MCI78538.1"/>
    </source>
</evidence>